<evidence type="ECO:0000313" key="3">
    <source>
        <dbReference type="Proteomes" id="UP001600650"/>
    </source>
</evidence>
<evidence type="ECO:0000259" key="1">
    <source>
        <dbReference type="Pfam" id="PF07883"/>
    </source>
</evidence>
<feature type="domain" description="Cupin type-2" evidence="1">
    <location>
        <begin position="46"/>
        <end position="116"/>
    </location>
</feature>
<gene>
    <name evidence="2" type="ORF">ACFU0X_09195</name>
</gene>
<accession>A0ABW6JFK2</accession>
<dbReference type="Pfam" id="PF07883">
    <property type="entry name" value="Cupin_2"/>
    <property type="match status" value="1"/>
</dbReference>
<keyword evidence="3" id="KW-1185">Reference proteome</keyword>
<dbReference type="InterPro" id="IPR014710">
    <property type="entry name" value="RmlC-like_jellyroll"/>
</dbReference>
<dbReference type="InterPro" id="IPR011051">
    <property type="entry name" value="RmlC_Cupin_sf"/>
</dbReference>
<dbReference type="PANTHER" id="PTHR40112:SF1">
    <property type="entry name" value="H2HPP ISOMERASE"/>
    <property type="match status" value="1"/>
</dbReference>
<organism evidence="2 3">
    <name type="scientific">Streptomyces cellulosae</name>
    <dbReference type="NCBI Taxonomy" id="1968"/>
    <lineage>
        <taxon>Bacteria</taxon>
        <taxon>Bacillati</taxon>
        <taxon>Actinomycetota</taxon>
        <taxon>Actinomycetes</taxon>
        <taxon>Kitasatosporales</taxon>
        <taxon>Streptomycetaceae</taxon>
        <taxon>Streptomyces</taxon>
    </lineage>
</organism>
<dbReference type="InterPro" id="IPR052535">
    <property type="entry name" value="Bacilysin_H2HPP_isomerase"/>
</dbReference>
<dbReference type="RefSeq" id="WP_189899528.1">
    <property type="nucleotide sequence ID" value="NZ_JBHVBU010000018.1"/>
</dbReference>
<evidence type="ECO:0000313" key="2">
    <source>
        <dbReference type="EMBL" id="MFE7963210.1"/>
    </source>
</evidence>
<dbReference type="CDD" id="cd02210">
    <property type="entry name" value="cupin_BLR2406-like"/>
    <property type="match status" value="1"/>
</dbReference>
<name>A0ABW6JFK2_STRCE</name>
<dbReference type="Proteomes" id="UP001600650">
    <property type="component" value="Unassembled WGS sequence"/>
</dbReference>
<protein>
    <submittedName>
        <fullName evidence="2">Cupin domain-containing protein</fullName>
    </submittedName>
</protein>
<sequence length="149" mass="16450">MPEIPEVQVVRHEELDDDTPQTPGLQRFEAVSAKRLGSRELWMGLSVLPAGAKTGVHHHGESETALYVLSGVGRWWVGDRLDQAREAHAGDFVFIPPGAVHWEENGSDTEPVRMIVARSTQDAIVVNLDHHPYAPAHRSDPTQDRASHG</sequence>
<dbReference type="Gene3D" id="2.60.120.10">
    <property type="entry name" value="Jelly Rolls"/>
    <property type="match status" value="1"/>
</dbReference>
<dbReference type="InterPro" id="IPR013096">
    <property type="entry name" value="Cupin_2"/>
</dbReference>
<dbReference type="SUPFAM" id="SSF51182">
    <property type="entry name" value="RmlC-like cupins"/>
    <property type="match status" value="1"/>
</dbReference>
<dbReference type="EMBL" id="JBHVBU010000018">
    <property type="protein sequence ID" value="MFE7963210.1"/>
    <property type="molecule type" value="Genomic_DNA"/>
</dbReference>
<dbReference type="PANTHER" id="PTHR40112">
    <property type="entry name" value="H2HPP ISOMERASE"/>
    <property type="match status" value="1"/>
</dbReference>
<proteinExistence type="predicted"/>
<comment type="caution">
    <text evidence="2">The sequence shown here is derived from an EMBL/GenBank/DDBJ whole genome shotgun (WGS) entry which is preliminary data.</text>
</comment>
<reference evidence="2 3" key="1">
    <citation type="submission" date="2024-09" db="EMBL/GenBank/DDBJ databases">
        <title>The Natural Products Discovery Center: Release of the First 8490 Sequenced Strains for Exploring Actinobacteria Biosynthetic Diversity.</title>
        <authorList>
            <person name="Kalkreuter E."/>
            <person name="Kautsar S.A."/>
            <person name="Yang D."/>
            <person name="Bader C.D."/>
            <person name="Teijaro C.N."/>
            <person name="Fluegel L."/>
            <person name="Davis C.M."/>
            <person name="Simpson J.R."/>
            <person name="Lauterbach L."/>
            <person name="Steele A.D."/>
            <person name="Gui C."/>
            <person name="Meng S."/>
            <person name="Li G."/>
            <person name="Viehrig K."/>
            <person name="Ye F."/>
            <person name="Su P."/>
            <person name="Kiefer A.F."/>
            <person name="Nichols A."/>
            <person name="Cepeda A.J."/>
            <person name="Yan W."/>
            <person name="Fan B."/>
            <person name="Jiang Y."/>
            <person name="Adhikari A."/>
            <person name="Zheng C.-J."/>
            <person name="Schuster L."/>
            <person name="Cowan T.M."/>
            <person name="Smanski M.J."/>
            <person name="Chevrette M.G."/>
            <person name="De Carvalho L.P.S."/>
            <person name="Shen B."/>
        </authorList>
    </citation>
    <scope>NUCLEOTIDE SEQUENCE [LARGE SCALE GENOMIC DNA]</scope>
    <source>
        <strain evidence="2 3">NPDC057399</strain>
    </source>
</reference>